<dbReference type="AlphaFoldDB" id="A0AA40CB39"/>
<dbReference type="EMBL" id="JAULSU010000001">
    <property type="protein sequence ID" value="KAK0631837.1"/>
    <property type="molecule type" value="Genomic_DNA"/>
</dbReference>
<protein>
    <submittedName>
        <fullName evidence="1">Uncharacterized protein</fullName>
    </submittedName>
</protein>
<keyword evidence="2" id="KW-1185">Reference proteome</keyword>
<gene>
    <name evidence="1" type="ORF">B0T14DRAFT_12933</name>
</gene>
<comment type="caution">
    <text evidence="1">The sequence shown here is derived from an EMBL/GenBank/DDBJ whole genome shotgun (WGS) entry which is preliminary data.</text>
</comment>
<evidence type="ECO:0000313" key="2">
    <source>
        <dbReference type="Proteomes" id="UP001175000"/>
    </source>
</evidence>
<dbReference type="Proteomes" id="UP001175000">
    <property type="component" value="Unassembled WGS sequence"/>
</dbReference>
<sequence length="98" mass="11139">MLFESLSDGCEFPCATKACWPMRRRDRAIRDSVPGCPSWWRGIFDASSLSFVSSCWRAWELRLGADCRCVPPLKNFSQCRVVCRIRNGQSSLSPNESC</sequence>
<reference evidence="1" key="1">
    <citation type="submission" date="2023-06" db="EMBL/GenBank/DDBJ databases">
        <title>Genome-scale phylogeny and comparative genomics of the fungal order Sordariales.</title>
        <authorList>
            <consortium name="Lawrence Berkeley National Laboratory"/>
            <person name="Hensen N."/>
            <person name="Bonometti L."/>
            <person name="Westerberg I."/>
            <person name="Brannstrom I.O."/>
            <person name="Guillou S."/>
            <person name="Cros-Aarteil S."/>
            <person name="Calhoun S."/>
            <person name="Haridas S."/>
            <person name="Kuo A."/>
            <person name="Mondo S."/>
            <person name="Pangilinan J."/>
            <person name="Riley R."/>
            <person name="Labutti K."/>
            <person name="Andreopoulos B."/>
            <person name="Lipzen A."/>
            <person name="Chen C."/>
            <person name="Yanf M."/>
            <person name="Daum C."/>
            <person name="Ng V."/>
            <person name="Clum A."/>
            <person name="Steindorff A."/>
            <person name="Ohm R."/>
            <person name="Martin F."/>
            <person name="Silar P."/>
            <person name="Natvig D."/>
            <person name="Lalanne C."/>
            <person name="Gautier V."/>
            <person name="Ament-Velasquez S.L."/>
            <person name="Kruys A."/>
            <person name="Hutchinson M.I."/>
            <person name="Powell A.J."/>
            <person name="Barry K."/>
            <person name="Miller A.N."/>
            <person name="Grigoriev I.V."/>
            <person name="Debuchy R."/>
            <person name="Gladieux P."/>
            <person name="Thoren M.H."/>
            <person name="Johannesson H."/>
        </authorList>
    </citation>
    <scope>NUCLEOTIDE SEQUENCE</scope>
    <source>
        <strain evidence="1">CBS 606.72</strain>
    </source>
</reference>
<name>A0AA40CB39_9PEZI</name>
<evidence type="ECO:0000313" key="1">
    <source>
        <dbReference type="EMBL" id="KAK0631837.1"/>
    </source>
</evidence>
<organism evidence="1 2">
    <name type="scientific">Immersiella caudata</name>
    <dbReference type="NCBI Taxonomy" id="314043"/>
    <lineage>
        <taxon>Eukaryota</taxon>
        <taxon>Fungi</taxon>
        <taxon>Dikarya</taxon>
        <taxon>Ascomycota</taxon>
        <taxon>Pezizomycotina</taxon>
        <taxon>Sordariomycetes</taxon>
        <taxon>Sordariomycetidae</taxon>
        <taxon>Sordariales</taxon>
        <taxon>Lasiosphaeriaceae</taxon>
        <taxon>Immersiella</taxon>
    </lineage>
</organism>
<accession>A0AA40CB39</accession>
<proteinExistence type="predicted"/>